<evidence type="ECO:0000259" key="4">
    <source>
        <dbReference type="Pfam" id="PF08022"/>
    </source>
</evidence>
<dbReference type="AlphaFoldDB" id="A0A6S6WLC7"/>
<feature type="domain" description="FAD-binding 8" evidence="4">
    <location>
        <begin position="8"/>
        <end position="61"/>
    </location>
</feature>
<dbReference type="PANTHER" id="PTHR32361:SF26">
    <property type="entry name" value="FAD-BINDING 8 DOMAIN-CONTAINING PROTEIN-RELATED"/>
    <property type="match status" value="1"/>
</dbReference>
<dbReference type="Pfam" id="PF08030">
    <property type="entry name" value="NAD_binding_6"/>
    <property type="match status" value="1"/>
</dbReference>
<organism evidence="6 7">
    <name type="scientific">Pyrenophora teres f. teres</name>
    <dbReference type="NCBI Taxonomy" id="97479"/>
    <lineage>
        <taxon>Eukaryota</taxon>
        <taxon>Fungi</taxon>
        <taxon>Dikarya</taxon>
        <taxon>Ascomycota</taxon>
        <taxon>Pezizomycotina</taxon>
        <taxon>Dothideomycetes</taxon>
        <taxon>Pleosporomycetidae</taxon>
        <taxon>Pleosporales</taxon>
        <taxon>Pleosporineae</taxon>
        <taxon>Pleosporaceae</taxon>
        <taxon>Pyrenophora</taxon>
    </lineage>
</organism>
<gene>
    <name evidence="6" type="ORF">PTTW11_11235</name>
</gene>
<evidence type="ECO:0000313" key="6">
    <source>
        <dbReference type="EMBL" id="CAE7219888.1"/>
    </source>
</evidence>
<accession>A0A6S6WLC7</accession>
<dbReference type="Gene3D" id="3.40.50.80">
    <property type="entry name" value="Nucleotide-binding domain of ferredoxin-NADP reductase (FNR) module"/>
    <property type="match status" value="1"/>
</dbReference>
<dbReference type="CDD" id="cd06186">
    <property type="entry name" value="NOX_Duox_like_FAD_NADP"/>
    <property type="match status" value="1"/>
</dbReference>
<evidence type="ECO:0000259" key="5">
    <source>
        <dbReference type="Pfam" id="PF08030"/>
    </source>
</evidence>
<proteinExistence type="predicted"/>
<evidence type="ECO:0000313" key="7">
    <source>
        <dbReference type="Proteomes" id="UP000472372"/>
    </source>
</evidence>
<dbReference type="SUPFAM" id="SSF52343">
    <property type="entry name" value="Ferredoxin reductase-like, C-terminal NADP-linked domain"/>
    <property type="match status" value="1"/>
</dbReference>
<dbReference type="PANTHER" id="PTHR32361">
    <property type="entry name" value="FERRIC/CUPRIC REDUCTASE TRANSMEMBRANE COMPONENT"/>
    <property type="match status" value="1"/>
</dbReference>
<keyword evidence="1" id="KW-0813">Transport</keyword>
<evidence type="ECO:0000256" key="3">
    <source>
        <dbReference type="ARBA" id="ARBA00023002"/>
    </source>
</evidence>
<dbReference type="InterPro" id="IPR051410">
    <property type="entry name" value="Ferric/Cupric_Reductase"/>
</dbReference>
<dbReference type="Proteomes" id="UP000472372">
    <property type="component" value="Chromosome 12"/>
</dbReference>
<keyword evidence="3" id="KW-0560">Oxidoreductase</keyword>
<sequence>MRPGFFSILQRHPFMVADKESEDHDFQLRIQPRAGFTNRLLARTLGGTTELSAFIEGPYGHGFDLRDFGTVVLFASGIGIVGHLAYVQKLVRDYRQSKTKTRDLLLVWHVDNKYQLDLVWEVMNNILRRDDLPAAAMRQDTRALFGSGKMDRYLGDSSNNESPGIRPAPHGENASVIIDVYIYGDYEILDEAGHAVPYKRAGSRIAEVKGKPDVQQIINDVLETRVGRLVICVCAHRQMRQQAREVIAHTSHTQKKKLLAN</sequence>
<dbReference type="InterPro" id="IPR039261">
    <property type="entry name" value="FNR_nucleotide-bd"/>
</dbReference>
<dbReference type="GO" id="GO:0005886">
    <property type="term" value="C:plasma membrane"/>
    <property type="evidence" value="ECO:0007669"/>
    <property type="project" value="TreeGrafter"/>
</dbReference>
<dbReference type="InterPro" id="IPR013112">
    <property type="entry name" value="FAD-bd_8"/>
</dbReference>
<dbReference type="InterPro" id="IPR013121">
    <property type="entry name" value="Fe_red_NAD-bd_6"/>
</dbReference>
<feature type="domain" description="Ferric reductase NAD binding" evidence="5">
    <location>
        <begin position="70"/>
        <end position="246"/>
    </location>
</feature>
<keyword evidence="2" id="KW-0249">Electron transport</keyword>
<evidence type="ECO:0000256" key="2">
    <source>
        <dbReference type="ARBA" id="ARBA00022982"/>
    </source>
</evidence>
<dbReference type="GO" id="GO:0015677">
    <property type="term" value="P:copper ion import"/>
    <property type="evidence" value="ECO:0007669"/>
    <property type="project" value="TreeGrafter"/>
</dbReference>
<name>A0A6S6WLC7_9PLEO</name>
<dbReference type="GO" id="GO:0006826">
    <property type="term" value="P:iron ion transport"/>
    <property type="evidence" value="ECO:0007669"/>
    <property type="project" value="TreeGrafter"/>
</dbReference>
<protein>
    <submittedName>
        <fullName evidence="6">FAD binding domain containing protein</fullName>
    </submittedName>
</protein>
<dbReference type="GO" id="GO:0000293">
    <property type="term" value="F:ferric-chelate reductase activity"/>
    <property type="evidence" value="ECO:0007669"/>
    <property type="project" value="TreeGrafter"/>
</dbReference>
<dbReference type="GO" id="GO:0006879">
    <property type="term" value="P:intracellular iron ion homeostasis"/>
    <property type="evidence" value="ECO:0007669"/>
    <property type="project" value="TreeGrafter"/>
</dbReference>
<dbReference type="Pfam" id="PF08022">
    <property type="entry name" value="FAD_binding_8"/>
    <property type="match status" value="1"/>
</dbReference>
<evidence type="ECO:0000256" key="1">
    <source>
        <dbReference type="ARBA" id="ARBA00022448"/>
    </source>
</evidence>
<reference evidence="6" key="1">
    <citation type="submission" date="2021-02" db="EMBL/GenBank/DDBJ databases">
        <authorList>
            <person name="Syme A R."/>
            <person name="Syme A R."/>
            <person name="Moolhuijzen P."/>
        </authorList>
    </citation>
    <scope>NUCLEOTIDE SEQUENCE</scope>
    <source>
        <strain evidence="6">W1-1</strain>
    </source>
</reference>
<dbReference type="EMBL" id="HG992988">
    <property type="protein sequence ID" value="CAE7219888.1"/>
    <property type="molecule type" value="Genomic_DNA"/>
</dbReference>